<accession>A0AAV4PAI9</accession>
<evidence type="ECO:0000313" key="1">
    <source>
        <dbReference type="EMBL" id="GIX94210.1"/>
    </source>
</evidence>
<dbReference type="Proteomes" id="UP001054945">
    <property type="component" value="Unassembled WGS sequence"/>
</dbReference>
<dbReference type="AlphaFoldDB" id="A0AAV4PAI9"/>
<dbReference type="EMBL" id="BPLR01004347">
    <property type="protein sequence ID" value="GIX94210.1"/>
    <property type="molecule type" value="Genomic_DNA"/>
</dbReference>
<evidence type="ECO:0000313" key="2">
    <source>
        <dbReference type="Proteomes" id="UP001054945"/>
    </source>
</evidence>
<proteinExistence type="predicted"/>
<sequence>MPHTNRFEEIPATTRQRQVEGSVHFSVVSLLALQGGCLFIPGSTSGSGKRHICSGKVTGCLPHQKKRPTFRIGRYAALSEAGDASTGVATISRKEESIVTLT</sequence>
<reference evidence="1 2" key="1">
    <citation type="submission" date="2021-06" db="EMBL/GenBank/DDBJ databases">
        <title>Caerostris extrusa draft genome.</title>
        <authorList>
            <person name="Kono N."/>
            <person name="Arakawa K."/>
        </authorList>
    </citation>
    <scope>NUCLEOTIDE SEQUENCE [LARGE SCALE GENOMIC DNA]</scope>
</reference>
<keyword evidence="2" id="KW-1185">Reference proteome</keyword>
<name>A0AAV4PAI9_CAEEX</name>
<gene>
    <name evidence="1" type="ORF">CEXT_724161</name>
</gene>
<organism evidence="1 2">
    <name type="scientific">Caerostris extrusa</name>
    <name type="common">Bark spider</name>
    <name type="synonym">Caerostris bankana</name>
    <dbReference type="NCBI Taxonomy" id="172846"/>
    <lineage>
        <taxon>Eukaryota</taxon>
        <taxon>Metazoa</taxon>
        <taxon>Ecdysozoa</taxon>
        <taxon>Arthropoda</taxon>
        <taxon>Chelicerata</taxon>
        <taxon>Arachnida</taxon>
        <taxon>Araneae</taxon>
        <taxon>Araneomorphae</taxon>
        <taxon>Entelegynae</taxon>
        <taxon>Araneoidea</taxon>
        <taxon>Araneidae</taxon>
        <taxon>Caerostris</taxon>
    </lineage>
</organism>
<comment type="caution">
    <text evidence="1">The sequence shown here is derived from an EMBL/GenBank/DDBJ whole genome shotgun (WGS) entry which is preliminary data.</text>
</comment>
<protein>
    <submittedName>
        <fullName evidence="1">Uncharacterized protein</fullName>
    </submittedName>
</protein>